<feature type="region of interest" description="Disordered" evidence="7">
    <location>
        <begin position="761"/>
        <end position="868"/>
    </location>
</feature>
<dbReference type="VEuPathDB" id="FungiDB:CPAG_02943"/>
<dbReference type="GO" id="GO:0003723">
    <property type="term" value="F:RNA binding"/>
    <property type="evidence" value="ECO:0007669"/>
    <property type="project" value="UniProtKB-KW"/>
</dbReference>
<feature type="region of interest" description="Disordered" evidence="7">
    <location>
        <begin position="881"/>
        <end position="960"/>
    </location>
</feature>
<evidence type="ECO:0000256" key="1">
    <source>
        <dbReference type="ARBA" id="ARBA00004123"/>
    </source>
</evidence>
<reference evidence="9" key="2">
    <citation type="journal article" date="2009" name="Genome Res.">
        <title>Comparative genomic analyses of the human fungal pathogens Coccidioides and their relatives.</title>
        <authorList>
            <person name="Sharpton T.J."/>
            <person name="Stajich J.E."/>
            <person name="Rounsley S.D."/>
            <person name="Gardner M.J."/>
            <person name="Wortman J.R."/>
            <person name="Jordar V.S."/>
            <person name="Maiti R."/>
            <person name="Kodira C.D."/>
            <person name="Neafsey D.E."/>
            <person name="Zeng Q."/>
            <person name="Hung C.-Y."/>
            <person name="McMahan C."/>
            <person name="Muszewska A."/>
            <person name="Grynberg M."/>
            <person name="Mandel M.A."/>
            <person name="Kellner E.M."/>
            <person name="Barker B.M."/>
            <person name="Galgiani J.N."/>
            <person name="Orbach M.J."/>
            <person name="Kirkland T.N."/>
            <person name="Cole G.T."/>
            <person name="Henn M.R."/>
            <person name="Birren B.W."/>
            <person name="Taylor J.W."/>
        </authorList>
    </citation>
    <scope>NUCLEOTIDE SEQUENCE [LARGE SCALE GENOMIC DNA]</scope>
    <source>
        <strain evidence="9">RMSCC 3488</strain>
    </source>
</reference>
<dbReference type="GO" id="GO:0003712">
    <property type="term" value="F:transcription coregulator activity"/>
    <property type="evidence" value="ECO:0007669"/>
    <property type="project" value="InterPro"/>
</dbReference>
<keyword evidence="4" id="KW-0805">Transcription regulation</keyword>
<dbReference type="GO" id="GO:0005634">
    <property type="term" value="C:nucleus"/>
    <property type="evidence" value="ECO:0007669"/>
    <property type="project" value="UniProtKB-SubCell"/>
</dbReference>
<dbReference type="OrthoDB" id="7326421at2759"/>
<feature type="compositionally biased region" description="Polar residues" evidence="7">
    <location>
        <begin position="730"/>
        <end position="739"/>
    </location>
</feature>
<organism evidence="8 9">
    <name type="scientific">Coccidioides posadasii RMSCC 3488</name>
    <dbReference type="NCBI Taxonomy" id="454284"/>
    <lineage>
        <taxon>Eukaryota</taxon>
        <taxon>Fungi</taxon>
        <taxon>Dikarya</taxon>
        <taxon>Ascomycota</taxon>
        <taxon>Pezizomycotina</taxon>
        <taxon>Eurotiomycetes</taxon>
        <taxon>Eurotiomycetidae</taxon>
        <taxon>Onygenales</taxon>
        <taxon>Onygenaceae</taxon>
        <taxon>Coccidioides</taxon>
    </lineage>
</organism>
<feature type="compositionally biased region" description="Polar residues" evidence="7">
    <location>
        <begin position="395"/>
        <end position="408"/>
    </location>
</feature>
<feature type="compositionally biased region" description="Polar residues" evidence="7">
    <location>
        <begin position="1172"/>
        <end position="1188"/>
    </location>
</feature>
<feature type="compositionally biased region" description="Polar residues" evidence="7">
    <location>
        <begin position="1408"/>
        <end position="1427"/>
    </location>
</feature>
<sequence>MSAGHLERQRSMSSSSRSVTAALMPSPPLEINNDFEPCAATASSFLFAQGSTILVLHHDTLAVDRKFDFHTENILFIAVDNVSESGAGRLVVSYDTSQTAIIWDIFTGQEIARFASFELLRVASWMRNGNIAFGGVKGDIILFEPSTSEHISARTIFDPITALAPAADCRSHAIGYHNGSILIATLQPFTILHTLSTSRGPSPIVSLAWHASSAKQKSDMLASLAVDGDLLVWSVSKQPVQDAPRVIRTLRKSETVGMSPKWLAWSKNGRIVQYSDGLLLSISERFTDHVFKMESETWAWDVRTKQVTYERIPTIEGVKSMANYGPTGTLFTLGPNHTVQQYDLLNPMMVANVQHIPGNATSTPSEGLNTSMPLQAALASSSANQAHRTIEELRQTTGSPPLRSTQPFEMSEANRAALRSPDSLRSRHHHQPRSSRSLYSGTATTFSTSSPVQSAAESVYSLRYGSSTSIVSGGSLHGGSRLRNEYLPSPADEPITELFPHTRSRLNDVPFRPLPRFNESESDPDALRRQMLHVVFGWEGDIMDLLQDEIRRHSPGGEHAVILGRWLGYVDYDVLVGMATSPTSRYSGWMLLALSTLNGQHETKKMGHAFVQILLARSDIHAAVALLIGMGDGNDGIEVYVARNMYMEAILLTCLLMPTEWSRQSYLVRRWGEFVVQNSQQHLAIRCFSCSDSDNNGNWGSPSMQMTNILSNQLASRSSSPPPMIVQPSAPANLSTGSSRPAAKNQALKLITSFGPDAPSFKFPGLQSADRTPTNMPGITPIDSAMGDSIMSPGSFTSYKQKSGRSSLSARTITPGGHGNRLPSIGETPTDVNPPTLSVPKSLPTPDHSGSEKEKESNVNTAQNQPVQQEPVLFLSSARYTPQNEPTEQEPKASIPDDGNLTARPSSKADSLPDMLVASRNGSRDRKPEGSGGSLPSLASSLQQRETSSAAGATPTWTIDSARSFATGSASGRSVNEYISSLDAASYYSHKGGDQSSKSHKKSKESRGRSKQRYIQPAKRSPSSPVPMSPEDLALYSSTGNESSNKSAQESKRQRSRSEHSRPRSSKARAQSRPNDVPDRSHNRSRQGGRRRDNSFGLRSPSSPVPMSPSEHDHAADNSLRLVSADRQQRIQSRERASSRRAERGTSSRRDPSPDRRAGSRSCSRQPREQGLISTSASINQIQSQERNNAPGYMTDGAPIFVENIDWNGSSKGEHKHRDAERIRKEQAAAELEARRLSLARRPSAPVIPLPGEVGTPSSIVSGRSRRQSGGSPPMTNGSFSQRAAGLYSGSPANSTYSDNSTSRAPPVPVGLPATPRAMKHPKYSAGYHDVPPVPDMPSIDNLSPVNPADQVRSINISRSMSAPIPEDTGDQAVDGMPTHPHFRPRLPSSRTGRISMHRKEGSHDASMLNSSQYGSFSGQASRQASEATVIPPVLPELQHLSNPPPPPPPPPPAAPSQPMDPNSSSQSEERNSFVSGVGTINIAIDEPAVLAPTEITHQRSQSAVPPTEYMLPPTIHRSASAQGSIQDAHTHRRGRSINDNLANKFRSLTGRMRSTSRGRNVRTPPSSDPETMMPYESVPMASVMEGHHVKNEF</sequence>
<evidence type="ECO:0000313" key="9">
    <source>
        <dbReference type="Proteomes" id="UP000054567"/>
    </source>
</evidence>
<feature type="compositionally biased region" description="Pro residues" evidence="7">
    <location>
        <begin position="1443"/>
        <end position="1456"/>
    </location>
</feature>
<evidence type="ECO:0008006" key="10">
    <source>
        <dbReference type="Google" id="ProtNLM"/>
    </source>
</evidence>
<feature type="region of interest" description="Disordered" evidence="7">
    <location>
        <begin position="1243"/>
        <end position="1473"/>
    </location>
</feature>
<proteinExistence type="predicted"/>
<feature type="compositionally biased region" description="Polar residues" evidence="7">
    <location>
        <begin position="1291"/>
        <end position="1304"/>
    </location>
</feature>
<evidence type="ECO:0000256" key="4">
    <source>
        <dbReference type="ARBA" id="ARBA00023015"/>
    </source>
</evidence>
<feature type="compositionally biased region" description="Polar residues" evidence="7">
    <location>
        <begin position="792"/>
        <end position="812"/>
    </location>
</feature>
<feature type="region of interest" description="Disordered" evidence="7">
    <location>
        <begin position="393"/>
        <end position="452"/>
    </location>
</feature>
<feature type="compositionally biased region" description="Polar residues" evidence="7">
    <location>
        <begin position="943"/>
        <end position="960"/>
    </location>
</feature>
<dbReference type="PANTHER" id="PTHR15528">
    <property type="entry name" value="PEROXISOME PROLIFERATOR ACTIVATED RECEPTOR GAMMA COACTIVATOR 1 PGC-1 -RELATED"/>
    <property type="match status" value="1"/>
</dbReference>
<feature type="compositionally biased region" description="Polar residues" evidence="7">
    <location>
        <begin position="858"/>
        <end position="868"/>
    </location>
</feature>
<name>A0A0J6FBI8_COCPO</name>
<reference evidence="9" key="3">
    <citation type="journal article" date="2010" name="Genome Res.">
        <title>Population genomic sequencing of Coccidioides fungi reveals recent hybridization and transposon control.</title>
        <authorList>
            <person name="Neafsey D.E."/>
            <person name="Barker B.M."/>
            <person name="Sharpton T.J."/>
            <person name="Stajich J.E."/>
            <person name="Park D.J."/>
            <person name="Whiston E."/>
            <person name="Hung C.-Y."/>
            <person name="McMahan C."/>
            <person name="White J."/>
            <person name="Sykes S."/>
            <person name="Heiman D."/>
            <person name="Young S."/>
            <person name="Zeng Q."/>
            <person name="Abouelleil A."/>
            <person name="Aftuck L."/>
            <person name="Bessette D."/>
            <person name="Brown A."/>
            <person name="FitzGerald M."/>
            <person name="Lui A."/>
            <person name="Macdonald J.P."/>
            <person name="Priest M."/>
            <person name="Orbach M.J."/>
            <person name="Galgiani J.N."/>
            <person name="Kirkland T.N."/>
            <person name="Cole G.T."/>
            <person name="Birren B.W."/>
            <person name="Henn M.R."/>
            <person name="Taylor J.W."/>
            <person name="Rounsley S.D."/>
        </authorList>
    </citation>
    <scope>NUCLEOTIDE SEQUENCE [LARGE SCALE GENOMIC DNA]</scope>
    <source>
        <strain evidence="9">RMSCC 3488</strain>
    </source>
</reference>
<dbReference type="GO" id="GO:0045944">
    <property type="term" value="P:positive regulation of transcription by RNA polymerase II"/>
    <property type="evidence" value="ECO:0007669"/>
    <property type="project" value="TreeGrafter"/>
</dbReference>
<protein>
    <recommendedName>
        <fullName evidence="10">IDC1 protein</fullName>
    </recommendedName>
</protein>
<feature type="compositionally biased region" description="Basic and acidic residues" evidence="7">
    <location>
        <begin position="1049"/>
        <end position="1062"/>
    </location>
</feature>
<dbReference type="Proteomes" id="UP000054567">
    <property type="component" value="Unassembled WGS sequence"/>
</dbReference>
<feature type="compositionally biased region" description="Polar residues" evidence="7">
    <location>
        <begin position="438"/>
        <end position="452"/>
    </location>
</feature>
<accession>A0A0J6FBI8</accession>
<dbReference type="EMBL" id="DS268110">
    <property type="protein sequence ID" value="KMM66605.1"/>
    <property type="molecule type" value="Genomic_DNA"/>
</dbReference>
<keyword evidence="5" id="KW-0804">Transcription</keyword>
<reference evidence="8 9" key="1">
    <citation type="submission" date="2007-06" db="EMBL/GenBank/DDBJ databases">
        <title>The Genome Sequence of Coccidioides posadasii RMSCC_3488.</title>
        <authorList>
            <consortium name="Coccidioides Genome Resources Consortium"/>
            <consortium name="The Broad Institute Genome Sequencing Platform"/>
            <person name="Henn M.R."/>
            <person name="Sykes S."/>
            <person name="Young S."/>
            <person name="Jaffe D."/>
            <person name="Berlin A."/>
            <person name="Alvarez P."/>
            <person name="Butler J."/>
            <person name="Gnerre S."/>
            <person name="Grabherr M."/>
            <person name="Mauceli E."/>
            <person name="Brockman W."/>
            <person name="Kodira C."/>
            <person name="Alvarado L."/>
            <person name="Zeng Q."/>
            <person name="Crawford M."/>
            <person name="Antoine C."/>
            <person name="Devon K."/>
            <person name="Galgiani J."/>
            <person name="Orsborn K."/>
            <person name="Lewis M.L."/>
            <person name="Nusbaum C."/>
            <person name="Galagan J."/>
            <person name="Birren B."/>
        </authorList>
    </citation>
    <scope>NUCLEOTIDE SEQUENCE [LARGE SCALE GENOMIC DNA]</scope>
    <source>
        <strain evidence="8 9">RMSCC 3488</strain>
    </source>
</reference>
<feature type="compositionally biased region" description="Basic residues" evidence="7">
    <location>
        <begin position="998"/>
        <end position="1012"/>
    </location>
</feature>
<evidence type="ECO:0000256" key="3">
    <source>
        <dbReference type="ARBA" id="ARBA00022884"/>
    </source>
</evidence>
<keyword evidence="6" id="KW-0539">Nucleus</keyword>
<feature type="region of interest" description="Disordered" evidence="7">
    <location>
        <begin position="714"/>
        <end position="740"/>
    </location>
</feature>
<dbReference type="InterPro" id="IPR015943">
    <property type="entry name" value="WD40/YVTN_repeat-like_dom_sf"/>
</dbReference>
<evidence type="ECO:0000256" key="6">
    <source>
        <dbReference type="ARBA" id="ARBA00023242"/>
    </source>
</evidence>
<evidence type="ECO:0000256" key="5">
    <source>
        <dbReference type="ARBA" id="ARBA00023163"/>
    </source>
</evidence>
<feature type="region of interest" description="Disordered" evidence="7">
    <location>
        <begin position="1554"/>
        <end position="1575"/>
    </location>
</feature>
<dbReference type="InterPro" id="IPR036322">
    <property type="entry name" value="WD40_repeat_dom_sf"/>
</dbReference>
<comment type="subcellular location">
    <subcellularLocation>
        <location evidence="1">Nucleus</location>
    </subcellularLocation>
</comment>
<keyword evidence="3" id="KW-0694">RNA-binding</keyword>
<feature type="compositionally biased region" description="Low complexity" evidence="7">
    <location>
        <begin position="1258"/>
        <end position="1272"/>
    </location>
</feature>
<dbReference type="SUPFAM" id="SSF50978">
    <property type="entry name" value="WD40 repeat-like"/>
    <property type="match status" value="1"/>
</dbReference>
<dbReference type="Gene3D" id="2.130.10.10">
    <property type="entry name" value="YVTN repeat-like/Quinoprotein amine dehydrogenase"/>
    <property type="match status" value="1"/>
</dbReference>
<keyword evidence="2" id="KW-0597">Phosphoprotein</keyword>
<evidence type="ECO:0000256" key="7">
    <source>
        <dbReference type="SAM" id="MobiDB-lite"/>
    </source>
</evidence>
<gene>
    <name evidence="8" type="ORF">CPAG_02943</name>
</gene>
<evidence type="ECO:0000313" key="8">
    <source>
        <dbReference type="EMBL" id="KMM66605.1"/>
    </source>
</evidence>
<feature type="region of interest" description="Disordered" evidence="7">
    <location>
        <begin position="987"/>
        <end position="1197"/>
    </location>
</feature>
<dbReference type="InterPro" id="IPR034605">
    <property type="entry name" value="PGC-1"/>
</dbReference>
<feature type="compositionally biased region" description="Polar residues" evidence="7">
    <location>
        <begin position="1036"/>
        <end position="1048"/>
    </location>
</feature>
<dbReference type="PANTHER" id="PTHR15528:SF11">
    <property type="entry name" value="FI18188P1"/>
    <property type="match status" value="1"/>
</dbReference>
<feature type="compositionally biased region" description="Basic and acidic residues" evidence="7">
    <location>
        <begin position="1127"/>
        <end position="1158"/>
    </location>
</feature>
<evidence type="ECO:0000256" key="2">
    <source>
        <dbReference type="ARBA" id="ARBA00022553"/>
    </source>
</evidence>